<dbReference type="Gene3D" id="1.10.4200.10">
    <property type="entry name" value="Triphosphoribosyl-dephospho-CoA protein"/>
    <property type="match status" value="1"/>
</dbReference>
<dbReference type="EMBL" id="DTQM01000097">
    <property type="protein sequence ID" value="HGC42594.1"/>
    <property type="molecule type" value="Genomic_DNA"/>
</dbReference>
<dbReference type="PANTHER" id="PTHR42280:SF1">
    <property type="entry name" value="CITG FAMILY PROTEIN"/>
    <property type="match status" value="1"/>
</dbReference>
<dbReference type="AlphaFoldDB" id="A0A8J4H983"/>
<dbReference type="PANTHER" id="PTHR42280">
    <property type="entry name" value="CITG FAMILY PROTEIN"/>
    <property type="match status" value="1"/>
</dbReference>
<reference evidence="1" key="1">
    <citation type="journal article" date="2020" name="mSystems">
        <title>Genome- and Community-Level Interaction Insights into Carbon Utilization and Element Cycling Functions of Hydrothermarchaeota in Hydrothermal Sediment.</title>
        <authorList>
            <person name="Zhou Z."/>
            <person name="Liu Y."/>
            <person name="Xu W."/>
            <person name="Pan J."/>
            <person name="Luo Z.H."/>
            <person name="Li M."/>
        </authorList>
    </citation>
    <scope>NUCLEOTIDE SEQUENCE</scope>
    <source>
        <strain evidence="1">SpSt-997</strain>
    </source>
</reference>
<accession>A0A8J4H983</accession>
<dbReference type="GO" id="GO:0005524">
    <property type="term" value="F:ATP binding"/>
    <property type="evidence" value="ECO:0007669"/>
    <property type="project" value="InterPro"/>
</dbReference>
<dbReference type="GO" id="GO:0046917">
    <property type="term" value="F:triphosphoribosyl-dephospho-CoA synthase activity"/>
    <property type="evidence" value="ECO:0007669"/>
    <property type="project" value="InterPro"/>
</dbReference>
<protein>
    <submittedName>
        <fullName evidence="1">Triphosphoribosyl-dephospho-CoA synthase</fullName>
    </submittedName>
</protein>
<comment type="caution">
    <text evidence="1">The sequence shown here is derived from an EMBL/GenBank/DDBJ whole genome shotgun (WGS) entry which is preliminary data.</text>
</comment>
<name>A0A8J4H983_9PROT</name>
<evidence type="ECO:0000313" key="1">
    <source>
        <dbReference type="EMBL" id="HGC42594.1"/>
    </source>
</evidence>
<proteinExistence type="predicted"/>
<gene>
    <name evidence="1" type="ORF">ENY07_05130</name>
</gene>
<sequence length="278" mass="29196">MRATAIRAAFEAACRAELAAPKPGNVHRFAAGHGMTAADFERSATAAAPGLCRAGAGLGARIREAVIATRAALGQNTNLGIVLLCAPLAMAAERGGDPRSALHAVLAEADLADTEAIFRAITLAAPGGLGDAPRHDVRAPARVPILRAMAEAAARDSIARQWSSDFADIFTLGLPALTARWARQAGAYWPTLAVYFTFLARFPDSHILRKHGAAAAARVRATAALWQDRLARAAKPAELLPELLVWDAELKAGAINPGTSADLTVATLFIERLLELPH</sequence>
<organism evidence="1">
    <name type="scientific">Acidicaldus sp</name>
    <dbReference type="NCBI Taxonomy" id="1872105"/>
    <lineage>
        <taxon>Bacteria</taxon>
        <taxon>Pseudomonadati</taxon>
        <taxon>Pseudomonadota</taxon>
        <taxon>Alphaproteobacteria</taxon>
        <taxon>Acetobacterales</taxon>
        <taxon>Acetobacteraceae</taxon>
        <taxon>Acidicaldus</taxon>
    </lineage>
</organism>
<dbReference type="InterPro" id="IPR002736">
    <property type="entry name" value="CitG"/>
</dbReference>
<dbReference type="Pfam" id="PF01874">
    <property type="entry name" value="CitG"/>
    <property type="match status" value="1"/>
</dbReference>